<keyword evidence="2" id="KW-0808">Transferase</keyword>
<dbReference type="EMBL" id="CAJSLV010000035">
    <property type="protein sequence ID" value="CAG6391746.1"/>
    <property type="molecule type" value="Genomic_DNA"/>
</dbReference>
<accession>A0A9W4DQN1</accession>
<protein>
    <submittedName>
        <fullName evidence="2">Type III restriction-modification system methylation subunit</fullName>
        <ecNumber evidence="2">2.1.1.72</ecNumber>
    </submittedName>
</protein>
<dbReference type="Proteomes" id="UP001152519">
    <property type="component" value="Unassembled WGS sequence"/>
</dbReference>
<evidence type="ECO:0000313" key="3">
    <source>
        <dbReference type="Proteomes" id="UP001152519"/>
    </source>
</evidence>
<evidence type="ECO:0000256" key="1">
    <source>
        <dbReference type="SAM" id="MobiDB-lite"/>
    </source>
</evidence>
<organism evidence="2 3">
    <name type="scientific">Actinacidiphila cocklensis</name>
    <dbReference type="NCBI Taxonomy" id="887465"/>
    <lineage>
        <taxon>Bacteria</taxon>
        <taxon>Bacillati</taxon>
        <taxon>Actinomycetota</taxon>
        <taxon>Actinomycetes</taxon>
        <taxon>Kitasatosporales</taxon>
        <taxon>Streptomycetaceae</taxon>
        <taxon>Actinacidiphila</taxon>
    </lineage>
</organism>
<feature type="region of interest" description="Disordered" evidence="1">
    <location>
        <begin position="1"/>
        <end position="43"/>
    </location>
</feature>
<proteinExistence type="predicted"/>
<keyword evidence="3" id="KW-1185">Reference proteome</keyword>
<keyword evidence="2" id="KW-0489">Methyltransferase</keyword>
<gene>
    <name evidence="2" type="ORF">SCOCK_130150</name>
</gene>
<evidence type="ECO:0000313" key="2">
    <source>
        <dbReference type="EMBL" id="CAG6391746.1"/>
    </source>
</evidence>
<dbReference type="GO" id="GO:0032259">
    <property type="term" value="P:methylation"/>
    <property type="evidence" value="ECO:0007669"/>
    <property type="project" value="UniProtKB-KW"/>
</dbReference>
<dbReference type="EC" id="2.1.1.72" evidence="2"/>
<dbReference type="AlphaFoldDB" id="A0A9W4DQN1"/>
<feature type="compositionally biased region" description="Basic residues" evidence="1">
    <location>
        <begin position="12"/>
        <end position="24"/>
    </location>
</feature>
<dbReference type="GO" id="GO:0009007">
    <property type="term" value="F:site-specific DNA-methyltransferase (adenine-specific) activity"/>
    <property type="evidence" value="ECO:0007669"/>
    <property type="project" value="UniProtKB-EC"/>
</dbReference>
<comment type="caution">
    <text evidence="2">The sequence shown here is derived from an EMBL/GenBank/DDBJ whole genome shotgun (WGS) entry which is preliminary data.</text>
</comment>
<name>A0A9W4DQN1_9ACTN</name>
<reference evidence="2" key="1">
    <citation type="submission" date="2021-05" db="EMBL/GenBank/DDBJ databases">
        <authorList>
            <person name="Arsene-Ploetze F."/>
        </authorList>
    </citation>
    <scope>NUCLEOTIDE SEQUENCE</scope>
    <source>
        <strain evidence="2">DSM 42138</strain>
    </source>
</reference>
<sequence>MTPEGVPEEGRRHAHPNSRTWKARRLTEASPPPRTRTGALPSLASRHEGFFVARHRPAPVRQPGETLTTLIFERRERR</sequence>